<proteinExistence type="predicted"/>
<dbReference type="EMBL" id="CADCTS010000101">
    <property type="protein sequence ID" value="CAA9292765.1"/>
    <property type="molecule type" value="Genomic_DNA"/>
</dbReference>
<dbReference type="AlphaFoldDB" id="A0A6J4K1H3"/>
<gene>
    <name evidence="1" type="ORF">AVDCRST_MAG48-673</name>
</gene>
<protein>
    <submittedName>
        <fullName evidence="1">Uncharacterized protein</fullName>
    </submittedName>
</protein>
<organism evidence="1">
    <name type="scientific">uncultured Friedmanniella sp</name>
    <dbReference type="NCBI Taxonomy" id="335381"/>
    <lineage>
        <taxon>Bacteria</taxon>
        <taxon>Bacillati</taxon>
        <taxon>Actinomycetota</taxon>
        <taxon>Actinomycetes</taxon>
        <taxon>Propionibacteriales</taxon>
        <taxon>Nocardioidaceae</taxon>
        <taxon>Friedmanniella</taxon>
        <taxon>environmental samples</taxon>
    </lineage>
</organism>
<evidence type="ECO:0000313" key="1">
    <source>
        <dbReference type="EMBL" id="CAA9292765.1"/>
    </source>
</evidence>
<accession>A0A6J4K1H3</accession>
<sequence length="86" mass="9488">MQRPGYLEVQGGHPAGVGAGWVTRRSPWKAALHDAGCWRGLDPPVSSSDRAMQSVRFRKPRAEPRRCSMRPLIASVWPLEVPGPSK</sequence>
<name>A0A6J4K1H3_9ACTN</name>
<reference evidence="1" key="1">
    <citation type="submission" date="2020-02" db="EMBL/GenBank/DDBJ databases">
        <authorList>
            <person name="Meier V. D."/>
        </authorList>
    </citation>
    <scope>NUCLEOTIDE SEQUENCE</scope>
    <source>
        <strain evidence="1">AVDCRST_MAG48</strain>
    </source>
</reference>